<gene>
    <name evidence="1" type="ORF">COLO4_00139</name>
</gene>
<keyword evidence="2" id="KW-1185">Reference proteome</keyword>
<proteinExistence type="predicted"/>
<evidence type="ECO:0000313" key="1">
    <source>
        <dbReference type="EMBL" id="OMP14242.1"/>
    </source>
</evidence>
<organism evidence="1 2">
    <name type="scientific">Corchorus olitorius</name>
    <dbReference type="NCBI Taxonomy" id="93759"/>
    <lineage>
        <taxon>Eukaryota</taxon>
        <taxon>Viridiplantae</taxon>
        <taxon>Streptophyta</taxon>
        <taxon>Embryophyta</taxon>
        <taxon>Tracheophyta</taxon>
        <taxon>Spermatophyta</taxon>
        <taxon>Magnoliopsida</taxon>
        <taxon>eudicotyledons</taxon>
        <taxon>Gunneridae</taxon>
        <taxon>Pentapetalae</taxon>
        <taxon>rosids</taxon>
        <taxon>malvids</taxon>
        <taxon>Malvales</taxon>
        <taxon>Malvaceae</taxon>
        <taxon>Grewioideae</taxon>
        <taxon>Apeibeae</taxon>
        <taxon>Corchorus</taxon>
    </lineage>
</organism>
<evidence type="ECO:0000313" key="2">
    <source>
        <dbReference type="Proteomes" id="UP000187203"/>
    </source>
</evidence>
<accession>A0A1R3L4H6</accession>
<reference evidence="2" key="1">
    <citation type="submission" date="2013-09" db="EMBL/GenBank/DDBJ databases">
        <title>Corchorus olitorius genome sequencing.</title>
        <authorList>
            <person name="Alam M."/>
            <person name="Haque M.S."/>
            <person name="Islam M.S."/>
            <person name="Emdad E.M."/>
            <person name="Islam M.M."/>
            <person name="Ahmed B."/>
            <person name="Halim A."/>
            <person name="Hossen Q.M.M."/>
            <person name="Hossain M.Z."/>
            <person name="Ahmed R."/>
            <person name="Khan M.M."/>
            <person name="Islam R."/>
            <person name="Rashid M.M."/>
            <person name="Khan S.A."/>
            <person name="Rahman M.S."/>
            <person name="Alam M."/>
            <person name="Yahiya A.S."/>
            <person name="Khan M.S."/>
            <person name="Azam M.S."/>
            <person name="Haque T."/>
            <person name="Lashkar M.Z.H."/>
            <person name="Akhand A.I."/>
            <person name="Morshed G."/>
            <person name="Roy S."/>
            <person name="Uddin K.S."/>
            <person name="Rabeya T."/>
            <person name="Hossain A.S."/>
            <person name="Chowdhury A."/>
            <person name="Snigdha A.R."/>
            <person name="Mortoza M.S."/>
            <person name="Matin S.A."/>
            <person name="Hoque S.M.E."/>
            <person name="Islam M.K."/>
            <person name="Roy D.K."/>
            <person name="Haider R."/>
            <person name="Moosa M.M."/>
            <person name="Elias S.M."/>
            <person name="Hasan A.M."/>
            <person name="Jahan S."/>
            <person name="Shafiuddin M."/>
            <person name="Mahmood N."/>
            <person name="Shommy N.S."/>
        </authorList>
    </citation>
    <scope>NUCLEOTIDE SEQUENCE [LARGE SCALE GENOMIC DNA]</scope>
    <source>
        <strain evidence="2">cv. O-4</strain>
    </source>
</reference>
<sequence length="46" mass="5203">MVCASTAISLKLLNTVDINMYFRSIDVVDHIEPKPFVVDVFQQGFT</sequence>
<comment type="caution">
    <text evidence="1">The sequence shown here is derived from an EMBL/GenBank/DDBJ whole genome shotgun (WGS) entry which is preliminary data.</text>
</comment>
<dbReference type="AlphaFoldDB" id="A0A1R3L4H6"/>
<name>A0A1R3L4H6_9ROSI</name>
<dbReference type="Proteomes" id="UP000187203">
    <property type="component" value="Unassembled WGS sequence"/>
</dbReference>
<protein>
    <submittedName>
        <fullName evidence="1">Uncharacterized protein</fullName>
    </submittedName>
</protein>
<dbReference type="EMBL" id="AWUE01000945">
    <property type="protein sequence ID" value="OMP14242.1"/>
    <property type="molecule type" value="Genomic_DNA"/>
</dbReference>